<dbReference type="InterPro" id="IPR000424">
    <property type="entry name" value="Primosome_PriB/ssb"/>
</dbReference>
<name>I0GVF1_SELRL</name>
<evidence type="ECO:0000256" key="1">
    <source>
        <dbReference type="ARBA" id="ARBA00023125"/>
    </source>
</evidence>
<dbReference type="AlphaFoldDB" id="I0GVF1"/>
<dbReference type="KEGG" id="sri:SELR_pSRC400870"/>
<evidence type="ECO:0000313" key="3">
    <source>
        <dbReference type="EMBL" id="BAL84738.1"/>
    </source>
</evidence>
<dbReference type="PROSITE" id="PS50935">
    <property type="entry name" value="SSB"/>
    <property type="match status" value="1"/>
</dbReference>
<dbReference type="Gene3D" id="2.40.50.140">
    <property type="entry name" value="Nucleic acid-binding proteins"/>
    <property type="match status" value="1"/>
</dbReference>
<dbReference type="HOGENOM" id="CLU_078758_6_1_9"/>
<proteinExistence type="predicted"/>
<accession>I0GVF1</accession>
<dbReference type="EMBL" id="AP012294">
    <property type="protein sequence ID" value="BAL84738.1"/>
    <property type="molecule type" value="Genomic_DNA"/>
</dbReference>
<dbReference type="SUPFAM" id="SSF50249">
    <property type="entry name" value="Nucleic acid-binding proteins"/>
    <property type="match status" value="1"/>
</dbReference>
<dbReference type="PATRIC" id="fig|927704.6.peg.3502"/>
<reference evidence="3 4" key="1">
    <citation type="submission" date="2011-10" db="EMBL/GenBank/DDBJ databases">
        <title>Whole genome sequence of Selenomonas ruminantium subsp. lactilytica TAM6421.</title>
        <authorList>
            <person name="Oguchi A."/>
            <person name="Ankai A."/>
            <person name="Kaneko J."/>
            <person name="Yamada-Narita S."/>
            <person name="Fukui S."/>
            <person name="Takahashi M."/>
            <person name="Onodera T."/>
            <person name="Kojima S."/>
            <person name="Fushimi T."/>
            <person name="Abe N."/>
            <person name="Kamio Y."/>
            <person name="Yamazaki S."/>
            <person name="Fujita N."/>
        </authorList>
    </citation>
    <scope>NUCLEOTIDE SEQUENCE [LARGE SCALE GENOMIC DNA]</scope>
    <source>
        <strain evidence="4">NBRC 103574 / TAM6421</strain>
        <plasmid evidence="3 4">pSRC4</plasmid>
    </source>
</reference>
<dbReference type="Pfam" id="PF00436">
    <property type="entry name" value="SSB"/>
    <property type="match status" value="1"/>
</dbReference>
<dbReference type="PIRSF" id="PIRSF002070">
    <property type="entry name" value="SSB"/>
    <property type="match status" value="1"/>
</dbReference>
<dbReference type="InterPro" id="IPR012340">
    <property type="entry name" value="NA-bd_OB-fold"/>
</dbReference>
<keyword evidence="1 2" id="KW-0238">DNA-binding</keyword>
<evidence type="ECO:0000256" key="2">
    <source>
        <dbReference type="PIRNR" id="PIRNR002070"/>
    </source>
</evidence>
<geneLocation type="plasmid" evidence="3 4">
    <name>pSRC4</name>
</geneLocation>
<dbReference type="GO" id="GO:0003697">
    <property type="term" value="F:single-stranded DNA binding"/>
    <property type="evidence" value="ECO:0007669"/>
    <property type="project" value="InterPro"/>
</dbReference>
<gene>
    <name evidence="3" type="primary">ssb</name>
    <name evidence="3" type="ordered locus">SELR_pSRC400870</name>
</gene>
<dbReference type="Proteomes" id="UP000007887">
    <property type="component" value="Plasmid pSRC4"/>
</dbReference>
<keyword evidence="3" id="KW-0614">Plasmid</keyword>
<evidence type="ECO:0000313" key="4">
    <source>
        <dbReference type="Proteomes" id="UP000007887"/>
    </source>
</evidence>
<sequence>MNKQEFFGRVVADPQLKVVGGDKQVCSFRLAINGRTKNDPPIFINCEAWGKPAEVIARYCPKGYPLGVVTRMKQHTYEKNGVNITVDDFVVEDFDLLGSKQNEQ</sequence>
<dbReference type="GO" id="GO:0006260">
    <property type="term" value="P:DNA replication"/>
    <property type="evidence" value="ECO:0007669"/>
    <property type="project" value="InterPro"/>
</dbReference>
<dbReference type="OrthoDB" id="9809878at2"/>
<dbReference type="RefSeq" id="WP_014426038.1">
    <property type="nucleotide sequence ID" value="NC_017069.1"/>
</dbReference>
<organism evidence="3 4">
    <name type="scientific">Selenomonas ruminantium subsp. lactilytica (strain NBRC 103574 / TAM6421)</name>
    <dbReference type="NCBI Taxonomy" id="927704"/>
    <lineage>
        <taxon>Bacteria</taxon>
        <taxon>Bacillati</taxon>
        <taxon>Bacillota</taxon>
        <taxon>Negativicutes</taxon>
        <taxon>Selenomonadales</taxon>
        <taxon>Selenomonadaceae</taxon>
        <taxon>Selenomonas</taxon>
    </lineage>
</organism>
<dbReference type="CDD" id="cd04496">
    <property type="entry name" value="SSB_OBF"/>
    <property type="match status" value="1"/>
</dbReference>
<dbReference type="InterPro" id="IPR011344">
    <property type="entry name" value="ssDNA-bd"/>
</dbReference>
<protein>
    <recommendedName>
        <fullName evidence="2">Single-stranded DNA-binding protein</fullName>
    </recommendedName>
</protein>